<name>A0ABX3YHM5_9ACTN</name>
<organism evidence="1 2">
    <name type="scientific">Streptomyces pharetrae CZA14</name>
    <dbReference type="NCBI Taxonomy" id="1144883"/>
    <lineage>
        <taxon>Bacteria</taxon>
        <taxon>Bacillati</taxon>
        <taxon>Actinomycetota</taxon>
        <taxon>Actinomycetes</taxon>
        <taxon>Kitasatosporales</taxon>
        <taxon>Streptomycetaceae</taxon>
        <taxon>Streptomyces</taxon>
    </lineage>
</organism>
<comment type="caution">
    <text evidence="1">The sequence shown here is derived from an EMBL/GenBank/DDBJ whole genome shotgun (WGS) entry which is preliminary data.</text>
</comment>
<gene>
    <name evidence="1" type="ORF">OQI_17045</name>
</gene>
<keyword evidence="2" id="KW-1185">Reference proteome</keyword>
<dbReference type="EMBL" id="MRYD01000082">
    <property type="protein sequence ID" value="OSZ59272.1"/>
    <property type="molecule type" value="Genomic_DNA"/>
</dbReference>
<dbReference type="Proteomes" id="UP000194266">
    <property type="component" value="Unassembled WGS sequence"/>
</dbReference>
<protein>
    <submittedName>
        <fullName evidence="1">Uncharacterized protein</fullName>
    </submittedName>
</protein>
<sequence length="156" mass="17329">MTERDDPWLIDAIWRAADLTRAYLVQDRIQVATCLTGLDTTRLERVLTWLILEHDALFDALGEPSMSVRELDAAAALAPLETELAMMTAVRRVATKEMGLTGAVEGLAPLDRVHAIAICTAVMLLEARGRTTALEQLDAETVRYQQMGYPRPYTIT</sequence>
<evidence type="ECO:0000313" key="2">
    <source>
        <dbReference type="Proteomes" id="UP000194266"/>
    </source>
</evidence>
<accession>A0ABX3YHM5</accession>
<evidence type="ECO:0000313" key="1">
    <source>
        <dbReference type="EMBL" id="OSZ59272.1"/>
    </source>
</evidence>
<proteinExistence type="predicted"/>
<dbReference type="RefSeq" id="WP_086170203.1">
    <property type="nucleotide sequence ID" value="NZ_MRYD01000082.1"/>
</dbReference>
<reference evidence="1 2" key="1">
    <citation type="submission" date="2016-12" db="EMBL/GenBank/DDBJ databases">
        <title>Genome Mining:The Detection of Biosynthetic Gene Clusters to Aid in the Expression of Curamycin A produced by Streptomyces sp. strain CZA14.</title>
        <authorList>
            <person name="Durrell K.A."/>
            <person name="Kirby B.M."/>
            <person name="Khan W."/>
            <person name="Mthethwa T."/>
            <person name="Le Roes-Hill M."/>
        </authorList>
    </citation>
    <scope>NUCLEOTIDE SEQUENCE [LARGE SCALE GENOMIC DNA]</scope>
    <source>
        <strain evidence="1 2">CZA14</strain>
    </source>
</reference>